<accession>A0A382JFP5</accession>
<gene>
    <name evidence="1" type="ORF">METZ01_LOCUS262837</name>
</gene>
<feature type="non-terminal residue" evidence="1">
    <location>
        <position position="51"/>
    </location>
</feature>
<dbReference type="AlphaFoldDB" id="A0A382JFP5"/>
<dbReference type="EMBL" id="UINC01073524">
    <property type="protein sequence ID" value="SVC09983.1"/>
    <property type="molecule type" value="Genomic_DNA"/>
</dbReference>
<proteinExistence type="predicted"/>
<protein>
    <submittedName>
        <fullName evidence="1">Uncharacterized protein</fullName>
    </submittedName>
</protein>
<evidence type="ECO:0000313" key="1">
    <source>
        <dbReference type="EMBL" id="SVC09983.1"/>
    </source>
</evidence>
<sequence>MPNLGLVLFLDVDFDSRPPCMSAQGLQAHSSPQEFPFAHPLYELRSLCDAF</sequence>
<name>A0A382JFP5_9ZZZZ</name>
<reference evidence="1" key="1">
    <citation type="submission" date="2018-05" db="EMBL/GenBank/DDBJ databases">
        <authorList>
            <person name="Lanie J.A."/>
            <person name="Ng W.-L."/>
            <person name="Kazmierczak K.M."/>
            <person name="Andrzejewski T.M."/>
            <person name="Davidsen T.M."/>
            <person name="Wayne K.J."/>
            <person name="Tettelin H."/>
            <person name="Glass J.I."/>
            <person name="Rusch D."/>
            <person name="Podicherti R."/>
            <person name="Tsui H.-C.T."/>
            <person name="Winkler M.E."/>
        </authorList>
    </citation>
    <scope>NUCLEOTIDE SEQUENCE</scope>
</reference>
<organism evidence="1">
    <name type="scientific">marine metagenome</name>
    <dbReference type="NCBI Taxonomy" id="408172"/>
    <lineage>
        <taxon>unclassified sequences</taxon>
        <taxon>metagenomes</taxon>
        <taxon>ecological metagenomes</taxon>
    </lineage>
</organism>